<dbReference type="GO" id="GO:0005737">
    <property type="term" value="C:cytoplasm"/>
    <property type="evidence" value="ECO:0007669"/>
    <property type="project" value="TreeGrafter"/>
</dbReference>
<evidence type="ECO:0000313" key="1">
    <source>
        <dbReference type="EMBL" id="ACG78862.1"/>
    </source>
</evidence>
<dbReference type="PANTHER" id="PTHR30143">
    <property type="entry name" value="ACID HYDRATASE"/>
    <property type="match status" value="1"/>
</dbReference>
<reference evidence="1 2" key="1">
    <citation type="journal article" date="2008" name="BMC Genomics">
        <title>Complete genome of Phenylobacterium zucineum - a novel facultative intracellular bacterium isolated from human erythroleukemia cell line K562.</title>
        <authorList>
            <person name="Luo Y."/>
            <person name="Xu X."/>
            <person name="Ding Z."/>
            <person name="Liu Z."/>
            <person name="Zhang B."/>
            <person name="Yan Z."/>
            <person name="Sun J."/>
            <person name="Hu S."/>
            <person name="Hu X."/>
        </authorList>
    </citation>
    <scope>NUCLEOTIDE SEQUENCE [LARGE SCALE GENOMIC DNA]</scope>
    <source>
        <strain evidence="1 2">HLK1</strain>
    </source>
</reference>
<dbReference type="eggNOG" id="COG3971">
    <property type="taxonomic scope" value="Bacteria"/>
</dbReference>
<dbReference type="PANTHER" id="PTHR30143:SF0">
    <property type="entry name" value="2-KETO-4-PENTENOATE HYDRATASE"/>
    <property type="match status" value="1"/>
</dbReference>
<dbReference type="AlphaFoldDB" id="B4RGF6"/>
<proteinExistence type="predicted"/>
<dbReference type="HOGENOM" id="CLU_060136_5_0_5"/>
<dbReference type="InterPro" id="IPR050772">
    <property type="entry name" value="Hydratase-Decarb/MhpD_sf"/>
</dbReference>
<name>B4RGF6_PHEZH</name>
<accession>B4RGF6</accession>
<dbReference type="KEGG" id="pzu:PHZ_c2453"/>
<dbReference type="Gene3D" id="3.90.850.10">
    <property type="entry name" value="Fumarylacetoacetase-like, C-terminal domain"/>
    <property type="match status" value="1"/>
</dbReference>
<organism evidence="1 2">
    <name type="scientific">Phenylobacterium zucineum (strain HLK1)</name>
    <dbReference type="NCBI Taxonomy" id="450851"/>
    <lineage>
        <taxon>Bacteria</taxon>
        <taxon>Pseudomonadati</taxon>
        <taxon>Pseudomonadota</taxon>
        <taxon>Alphaproteobacteria</taxon>
        <taxon>Caulobacterales</taxon>
        <taxon>Caulobacteraceae</taxon>
        <taxon>Phenylobacterium</taxon>
    </lineage>
</organism>
<dbReference type="GO" id="GO:0008684">
    <property type="term" value="F:2-oxopent-4-enoate hydratase activity"/>
    <property type="evidence" value="ECO:0007669"/>
    <property type="project" value="TreeGrafter"/>
</dbReference>
<dbReference type="InterPro" id="IPR036663">
    <property type="entry name" value="Fumarylacetoacetase_C_sf"/>
</dbReference>
<dbReference type="SUPFAM" id="SSF56529">
    <property type="entry name" value="FAH"/>
    <property type="match status" value="1"/>
</dbReference>
<dbReference type="RefSeq" id="WP_012523000.1">
    <property type="nucleotide sequence ID" value="NC_011144.1"/>
</dbReference>
<dbReference type="EMBL" id="CP000747">
    <property type="protein sequence ID" value="ACG78862.1"/>
    <property type="molecule type" value="Genomic_DNA"/>
</dbReference>
<keyword evidence="2" id="KW-1185">Reference proteome</keyword>
<protein>
    <submittedName>
        <fullName evidence="1">2-keto-4-pentenoate hydratase</fullName>
    </submittedName>
</protein>
<dbReference type="STRING" id="450851.PHZ_c2453"/>
<evidence type="ECO:0000313" key="2">
    <source>
        <dbReference type="Proteomes" id="UP000001868"/>
    </source>
</evidence>
<dbReference type="OrthoDB" id="9792137at2"/>
<sequence length="289" mass="30147">MTVPAAETASRFDPEAIARAFVAARRAARALPGFPGPIPADMAAGYRVQEAAIGLWPDEIAGWKVGRIPEDLQAQLGADRVMGPVFRANVWQADPARATPLPVIPGGFAAVEAEYVFRIGRDAPADKTDWTPAEALEIVEEMLTGVELAGSPLATINVLGPRVVASDFGNNAGLILGQPIPGWRERPDAIPACEAYVDGVLDGRGTPQSVPGGPAASLAFLLRAAALRGRPLKAGQLVTTGAASGIHDIEAGQSARIVFGDLQEIRCQAVTAAPEDQGGNNDGHSRRTD</sequence>
<dbReference type="Proteomes" id="UP000001868">
    <property type="component" value="Chromosome"/>
</dbReference>
<gene>
    <name evidence="1" type="primary">mhpD</name>
    <name evidence="1" type="ordered locus">PHZ_c2453</name>
</gene>